<dbReference type="PANTHER" id="PTHR30290">
    <property type="entry name" value="PERIPLASMIC BINDING COMPONENT OF ABC TRANSPORTER"/>
    <property type="match status" value="1"/>
</dbReference>
<proteinExistence type="inferred from homology"/>
<name>A0A931BM50_9HYPH</name>
<dbReference type="PANTHER" id="PTHR30290:SF38">
    <property type="entry name" value="D,D-DIPEPTIDE-BINDING PERIPLASMIC PROTEIN DDPA-RELATED"/>
    <property type="match status" value="1"/>
</dbReference>
<evidence type="ECO:0000256" key="3">
    <source>
        <dbReference type="ARBA" id="ARBA00022729"/>
    </source>
</evidence>
<evidence type="ECO:0000259" key="5">
    <source>
        <dbReference type="Pfam" id="PF00496"/>
    </source>
</evidence>
<sequence>MTFSKFLTALGFTAAALAAPMAAPSAQAAGTLTVGLTIDPGSWDPIDTFLVPWASAATNIYDGLTSRGPDMKLQPGLATSWELLDNNARIRFKLRQNVKFHNGEPFNAAAVKFTFDRLLGDEGKKGPQQSNYNSIDHVEIVDDNTVDFVMKQPDPVLLTKLAGYGAMIVPPKYIQEKGDEYFNTHPVGTGPFKFAEYNPKVNLTLEAFPEHWGGAPKLDKVVYRMIAEANTQIAELQAGRIDIATLIPFGLTPTVQQASNLQLVSITGPTVVALRLNTRDGITKDLNVRKALNMAVDREAIIKAVLLGHAKPIASFQSELSFGYDPNLKPVPFDLAKAKQMLQAAGVQPGAAIKIDFRGNDATFREVAQAAAGYFQALGLKPSVQPYEAPVLLNDIIPNGKTGEAWHNSWGGWTFDYDNTAYLMYHSGEKWNPYGNDPKLNALLEKQRTIYDVKEREKILQEVSRYVADEALEIPLYNQNTILGVNKRVKNFVAPADMRFRFTDVSVD</sequence>
<dbReference type="CDD" id="cd00995">
    <property type="entry name" value="PBP2_NikA_DppA_OppA_like"/>
    <property type="match status" value="1"/>
</dbReference>
<comment type="subcellular location">
    <subcellularLocation>
        <location evidence="1">Periplasm</location>
    </subcellularLocation>
</comment>
<keyword evidence="7" id="KW-1185">Reference proteome</keyword>
<dbReference type="InterPro" id="IPR039424">
    <property type="entry name" value="SBP_5"/>
</dbReference>
<dbReference type="GO" id="GO:0030288">
    <property type="term" value="C:outer membrane-bounded periplasmic space"/>
    <property type="evidence" value="ECO:0007669"/>
    <property type="project" value="UniProtKB-ARBA"/>
</dbReference>
<accession>A0A931BM50</accession>
<dbReference type="Gene3D" id="3.90.76.10">
    <property type="entry name" value="Dipeptide-binding Protein, Domain 1"/>
    <property type="match status" value="1"/>
</dbReference>
<organism evidence="6 7">
    <name type="scientific">Microvirga alba</name>
    <dbReference type="NCBI Taxonomy" id="2791025"/>
    <lineage>
        <taxon>Bacteria</taxon>
        <taxon>Pseudomonadati</taxon>
        <taxon>Pseudomonadota</taxon>
        <taxon>Alphaproteobacteria</taxon>
        <taxon>Hyphomicrobiales</taxon>
        <taxon>Methylobacteriaceae</taxon>
        <taxon>Microvirga</taxon>
    </lineage>
</organism>
<dbReference type="PIRSF" id="PIRSF002741">
    <property type="entry name" value="MppA"/>
    <property type="match status" value="1"/>
</dbReference>
<keyword evidence="3 4" id="KW-0732">Signal</keyword>
<dbReference type="GO" id="GO:0015833">
    <property type="term" value="P:peptide transport"/>
    <property type="evidence" value="ECO:0007669"/>
    <property type="project" value="TreeGrafter"/>
</dbReference>
<dbReference type="AlphaFoldDB" id="A0A931BM50"/>
<dbReference type="Gene3D" id="3.40.190.10">
    <property type="entry name" value="Periplasmic binding protein-like II"/>
    <property type="match status" value="1"/>
</dbReference>
<dbReference type="SUPFAM" id="SSF53850">
    <property type="entry name" value="Periplasmic binding protein-like II"/>
    <property type="match status" value="1"/>
</dbReference>
<dbReference type="GO" id="GO:1904680">
    <property type="term" value="F:peptide transmembrane transporter activity"/>
    <property type="evidence" value="ECO:0007669"/>
    <property type="project" value="TreeGrafter"/>
</dbReference>
<comment type="similarity">
    <text evidence="2">Belongs to the bacterial solute-binding protein 5 family.</text>
</comment>
<evidence type="ECO:0000256" key="4">
    <source>
        <dbReference type="SAM" id="SignalP"/>
    </source>
</evidence>
<feature type="domain" description="Solute-binding protein family 5" evidence="5">
    <location>
        <begin position="72"/>
        <end position="430"/>
    </location>
</feature>
<reference evidence="6" key="1">
    <citation type="submission" date="2020-11" db="EMBL/GenBank/DDBJ databases">
        <authorList>
            <person name="Kim M.K."/>
        </authorList>
    </citation>
    <scope>NUCLEOTIDE SEQUENCE</scope>
    <source>
        <strain evidence="6">BT350</strain>
    </source>
</reference>
<gene>
    <name evidence="6" type="ORF">I2H38_09570</name>
</gene>
<dbReference type="Pfam" id="PF00496">
    <property type="entry name" value="SBP_bac_5"/>
    <property type="match status" value="1"/>
</dbReference>
<feature type="signal peptide" evidence="4">
    <location>
        <begin position="1"/>
        <end position="28"/>
    </location>
</feature>
<dbReference type="EMBL" id="JADQDO010000003">
    <property type="protein sequence ID" value="MBF9233622.1"/>
    <property type="molecule type" value="Genomic_DNA"/>
</dbReference>
<evidence type="ECO:0000313" key="7">
    <source>
        <dbReference type="Proteomes" id="UP000599312"/>
    </source>
</evidence>
<evidence type="ECO:0000313" key="6">
    <source>
        <dbReference type="EMBL" id="MBF9233622.1"/>
    </source>
</evidence>
<comment type="caution">
    <text evidence="6">The sequence shown here is derived from an EMBL/GenBank/DDBJ whole genome shotgun (WGS) entry which is preliminary data.</text>
</comment>
<feature type="chain" id="PRO_5037296293" evidence="4">
    <location>
        <begin position="29"/>
        <end position="508"/>
    </location>
</feature>
<dbReference type="GO" id="GO:0043190">
    <property type="term" value="C:ATP-binding cassette (ABC) transporter complex"/>
    <property type="evidence" value="ECO:0007669"/>
    <property type="project" value="InterPro"/>
</dbReference>
<dbReference type="Gene3D" id="3.10.105.10">
    <property type="entry name" value="Dipeptide-binding Protein, Domain 3"/>
    <property type="match status" value="1"/>
</dbReference>
<evidence type="ECO:0000256" key="2">
    <source>
        <dbReference type="ARBA" id="ARBA00005695"/>
    </source>
</evidence>
<dbReference type="Proteomes" id="UP000599312">
    <property type="component" value="Unassembled WGS sequence"/>
</dbReference>
<dbReference type="InterPro" id="IPR030678">
    <property type="entry name" value="Peptide/Ni-bd"/>
</dbReference>
<evidence type="ECO:0000256" key="1">
    <source>
        <dbReference type="ARBA" id="ARBA00004418"/>
    </source>
</evidence>
<dbReference type="InterPro" id="IPR000914">
    <property type="entry name" value="SBP_5_dom"/>
</dbReference>
<dbReference type="RefSeq" id="WP_196271617.1">
    <property type="nucleotide sequence ID" value="NZ_JADQDO010000003.1"/>
</dbReference>
<protein>
    <submittedName>
        <fullName evidence="6">ABC transporter substrate-binding protein</fullName>
    </submittedName>
</protein>